<name>A0A7V3RGI9_UNCW3</name>
<evidence type="ECO:0000313" key="1">
    <source>
        <dbReference type="EMBL" id="HGE77793.1"/>
    </source>
</evidence>
<accession>A0A7V3RGI9</accession>
<protein>
    <recommendedName>
        <fullName evidence="2">Tetratricopeptide repeat protein</fullName>
    </recommendedName>
</protein>
<sequence>MILFIFTQIALAESLFTNRLYELALTEYKRVFFFDSTAQRDLSLRLHYTISALNTNFLKGYEEYDKLLKDFPDIGDESRIILGRELIKNKHYSLAIDILRPTREKRLLGLCYLLNGQYYNALDEFQNLDEEIALEVKEFLKKPKKSITCAMILSMFLPGWGEIYAGDFKRGLQDFIITSASGLLLFKSFKDKKYVDAGIIISLLFNRFYFGSISNAGRIAQRNNERLEKDWLDYIKKKYSKDF</sequence>
<dbReference type="AlphaFoldDB" id="A0A7V3RGI9"/>
<reference evidence="1" key="1">
    <citation type="journal article" date="2020" name="mSystems">
        <title>Genome- and Community-Level Interaction Insights into Carbon Utilization and Element Cycling Functions of Hydrothermarchaeota in Hydrothermal Sediment.</title>
        <authorList>
            <person name="Zhou Z."/>
            <person name="Liu Y."/>
            <person name="Xu W."/>
            <person name="Pan J."/>
            <person name="Luo Z.H."/>
            <person name="Li M."/>
        </authorList>
    </citation>
    <scope>NUCLEOTIDE SEQUENCE [LARGE SCALE GENOMIC DNA]</scope>
    <source>
        <strain evidence="1">SpSt-961</strain>
    </source>
</reference>
<comment type="caution">
    <text evidence="1">The sequence shown here is derived from an EMBL/GenBank/DDBJ whole genome shotgun (WGS) entry which is preliminary data.</text>
</comment>
<organism evidence="1">
    <name type="scientific">candidate division WOR-3 bacterium</name>
    <dbReference type="NCBI Taxonomy" id="2052148"/>
    <lineage>
        <taxon>Bacteria</taxon>
        <taxon>Bacteria division WOR-3</taxon>
    </lineage>
</organism>
<gene>
    <name evidence="1" type="ORF">ENX68_02175</name>
</gene>
<dbReference type="EMBL" id="DTOZ01000055">
    <property type="protein sequence ID" value="HGE77793.1"/>
    <property type="molecule type" value="Genomic_DNA"/>
</dbReference>
<proteinExistence type="predicted"/>
<evidence type="ECO:0008006" key="2">
    <source>
        <dbReference type="Google" id="ProtNLM"/>
    </source>
</evidence>